<accession>A0A5T2QTX0</accession>
<name>A0A5T2QTX0_SALER</name>
<dbReference type="EMBL" id="AACVIE010000001">
    <property type="protein sequence ID" value="EAM5641457.1"/>
    <property type="molecule type" value="Genomic_DNA"/>
</dbReference>
<gene>
    <name evidence="1" type="ORF">EOF35_05205</name>
</gene>
<organism evidence="1">
    <name type="scientific">Salmonella enterica</name>
    <name type="common">Salmonella choleraesuis</name>
    <dbReference type="NCBI Taxonomy" id="28901"/>
    <lineage>
        <taxon>Bacteria</taxon>
        <taxon>Pseudomonadati</taxon>
        <taxon>Pseudomonadota</taxon>
        <taxon>Gammaproteobacteria</taxon>
        <taxon>Enterobacterales</taxon>
        <taxon>Enterobacteriaceae</taxon>
        <taxon>Salmonella</taxon>
    </lineage>
</organism>
<proteinExistence type="predicted"/>
<evidence type="ECO:0000313" key="1">
    <source>
        <dbReference type="EMBL" id="EAM5641457.1"/>
    </source>
</evidence>
<dbReference type="AlphaFoldDB" id="A0A5T2QTX0"/>
<sequence length="94" mass="10907">MDISDSIYYRHYRVTRHAAERYLERIGGDVGNMLLDLDGAVLFESCRKRTPHKLRVSVIRCEQEGGYALINGKAIFLVKPDNRRHTIVTTLRME</sequence>
<comment type="caution">
    <text evidence="1">The sequence shown here is derived from an EMBL/GenBank/DDBJ whole genome shotgun (WGS) entry which is preliminary data.</text>
</comment>
<protein>
    <submittedName>
        <fullName evidence="1">Uncharacterized protein</fullName>
    </submittedName>
</protein>
<reference evidence="1" key="1">
    <citation type="submission" date="2019-01" db="EMBL/GenBank/DDBJ databases">
        <authorList>
            <consortium name="PulseNet: The National Subtyping Network for Foodborne Disease Surveillance"/>
            <person name="Tarr C.L."/>
            <person name="Trees E."/>
            <person name="Katz L.S."/>
            <person name="Carleton-Romer H.A."/>
            <person name="Stroika S."/>
            <person name="Kucerova Z."/>
            <person name="Roache K.F."/>
            <person name="Sabol A.L."/>
            <person name="Besser J."/>
            <person name="Gerner-Smidt P."/>
        </authorList>
    </citation>
    <scope>NUCLEOTIDE SEQUENCE</scope>
    <source>
        <strain evidence="1">PNUSAS064512</strain>
    </source>
</reference>